<evidence type="ECO:0000313" key="3">
    <source>
        <dbReference type="Proteomes" id="UP000005695"/>
    </source>
</evidence>
<feature type="compositionally biased region" description="Basic and acidic residues" evidence="1">
    <location>
        <begin position="141"/>
        <end position="152"/>
    </location>
</feature>
<comment type="caution">
    <text evidence="2">The sequence shown here is derived from an EMBL/GenBank/DDBJ whole genome shotgun (WGS) entry which is preliminary data.</text>
</comment>
<dbReference type="AlphaFoldDB" id="Q1K1W4"/>
<evidence type="ECO:0008006" key="4">
    <source>
        <dbReference type="Google" id="ProtNLM"/>
    </source>
</evidence>
<keyword evidence="3" id="KW-1185">Reference proteome</keyword>
<feature type="region of interest" description="Disordered" evidence="1">
    <location>
        <begin position="210"/>
        <end position="281"/>
    </location>
</feature>
<dbReference type="InterPro" id="IPR021973">
    <property type="entry name" value="SprA-related"/>
</dbReference>
<feature type="compositionally biased region" description="Acidic residues" evidence="1">
    <location>
        <begin position="97"/>
        <end position="122"/>
    </location>
</feature>
<reference evidence="2" key="1">
    <citation type="submission" date="2006-05" db="EMBL/GenBank/DDBJ databases">
        <title>Annotation of the draft genome assembly of Desulfuromonas acetoxidans DSM 684.</title>
        <authorList>
            <consortium name="US DOE Joint Genome Institute (JGI-ORNL)"/>
            <person name="Larimer F."/>
            <person name="Land M."/>
            <person name="Hauser L."/>
        </authorList>
    </citation>
    <scope>NUCLEOTIDE SEQUENCE [LARGE SCALE GENOMIC DNA]</scope>
    <source>
        <strain evidence="2">DSM 684</strain>
    </source>
</reference>
<dbReference type="EMBL" id="AAEW02000004">
    <property type="protein sequence ID" value="EAT16675.1"/>
    <property type="molecule type" value="Genomic_DNA"/>
</dbReference>
<dbReference type="RefSeq" id="WP_005998772.1">
    <property type="nucleotide sequence ID" value="NZ_AAEW02000004.1"/>
</dbReference>
<accession>Q1K1W4</accession>
<feature type="region of interest" description="Disordered" evidence="1">
    <location>
        <begin position="60"/>
        <end position="174"/>
    </location>
</feature>
<feature type="compositionally biased region" description="Polar residues" evidence="1">
    <location>
        <begin position="268"/>
        <end position="281"/>
    </location>
</feature>
<organism evidence="2 3">
    <name type="scientific">Desulfuromonas acetoxidans (strain DSM 684 / 11070)</name>
    <dbReference type="NCBI Taxonomy" id="281689"/>
    <lineage>
        <taxon>Bacteria</taxon>
        <taxon>Pseudomonadati</taxon>
        <taxon>Thermodesulfobacteriota</taxon>
        <taxon>Desulfuromonadia</taxon>
        <taxon>Desulfuromonadales</taxon>
        <taxon>Desulfuromonadaceae</taxon>
        <taxon>Desulfuromonas</taxon>
    </lineage>
</organism>
<dbReference type="Proteomes" id="UP000005695">
    <property type="component" value="Unassembled WGS sequence"/>
</dbReference>
<feature type="compositionally biased region" description="Low complexity" evidence="1">
    <location>
        <begin position="251"/>
        <end position="263"/>
    </location>
</feature>
<proteinExistence type="predicted"/>
<gene>
    <name evidence="2" type="ORF">Dace_2770</name>
</gene>
<evidence type="ECO:0000313" key="2">
    <source>
        <dbReference type="EMBL" id="EAT16675.1"/>
    </source>
</evidence>
<reference evidence="2" key="2">
    <citation type="submission" date="2006-05" db="EMBL/GenBank/DDBJ databases">
        <title>Sequencing of the draft genome and assembly of Desulfuromonas acetoxidans DSM 684.</title>
        <authorList>
            <consortium name="US DOE Joint Genome Institute (JGI-PGF)"/>
            <person name="Copeland A."/>
            <person name="Lucas S."/>
            <person name="Lapidus A."/>
            <person name="Barry K."/>
            <person name="Detter J.C."/>
            <person name="Glavina del Rio T."/>
            <person name="Hammon N."/>
            <person name="Israni S."/>
            <person name="Dalin E."/>
            <person name="Tice H."/>
            <person name="Bruce D."/>
            <person name="Pitluck S."/>
            <person name="Richardson P."/>
        </authorList>
    </citation>
    <scope>NUCLEOTIDE SEQUENCE [LARGE SCALE GENOMIC DNA]</scope>
    <source>
        <strain evidence="2">DSM 684</strain>
    </source>
</reference>
<sequence>MATPITTSDSQALQVAAYMASARQGGMTAQATNFGENEAAPVETGVSTLNVVDTVQISEEGMQASMAGQQEGNAQPGVVDPQASQSSGEERSTVAEEQAEPVEEMDEGRESAESDGSEEDSETSTARLSEDEQQEVQQLSQRDREVQVHEAAHAAVGGPYTGAPSLSYETGPDGRRYAVSGEVNVDLSEVPGDPQATMEKADVIRAAALAPAQPSSQDRNVAAQASRMRAQAQAELMAEQSAQGSAMVERSAAASAMSPSASMDSEDQGQTLSSQFGGAVA</sequence>
<evidence type="ECO:0000256" key="1">
    <source>
        <dbReference type="SAM" id="MobiDB-lite"/>
    </source>
</evidence>
<name>Q1K1W4_DESA6</name>
<feature type="compositionally biased region" description="Low complexity" evidence="1">
    <location>
        <begin position="210"/>
        <end position="234"/>
    </location>
</feature>
<protein>
    <recommendedName>
        <fullName evidence="4">SrpA-related protein</fullName>
    </recommendedName>
</protein>
<dbReference type="Pfam" id="PF12118">
    <property type="entry name" value="SprA-related"/>
    <property type="match status" value="1"/>
</dbReference>